<evidence type="ECO:0000256" key="2">
    <source>
        <dbReference type="ARBA" id="ARBA00006533"/>
    </source>
</evidence>
<gene>
    <name evidence="11" type="ORF">EJ02DRAFT_435005</name>
</gene>
<dbReference type="GO" id="GO:0000796">
    <property type="term" value="C:condensin complex"/>
    <property type="evidence" value="ECO:0007669"/>
    <property type="project" value="InterPro"/>
</dbReference>
<comment type="similarity">
    <text evidence="2">Belongs to the CND3 (condensin subunit 3) family.</text>
</comment>
<evidence type="ECO:0000259" key="10">
    <source>
        <dbReference type="Pfam" id="PF12719"/>
    </source>
</evidence>
<keyword evidence="5" id="KW-0498">Mitosis</keyword>
<dbReference type="PANTHER" id="PTHR14418">
    <property type="entry name" value="CONDENSIN COMPLEX SUBUNIT 3-RELATED"/>
    <property type="match status" value="1"/>
</dbReference>
<keyword evidence="6" id="KW-0226">DNA condensation</keyword>
<dbReference type="InterPro" id="IPR016024">
    <property type="entry name" value="ARM-type_fold"/>
</dbReference>
<reference evidence="11" key="1">
    <citation type="journal article" date="2020" name="Stud. Mycol.">
        <title>101 Dothideomycetes genomes: a test case for predicting lifestyles and emergence of pathogens.</title>
        <authorList>
            <person name="Haridas S."/>
            <person name="Albert R."/>
            <person name="Binder M."/>
            <person name="Bloem J."/>
            <person name="Labutti K."/>
            <person name="Salamov A."/>
            <person name="Andreopoulos B."/>
            <person name="Baker S."/>
            <person name="Barry K."/>
            <person name="Bills G."/>
            <person name="Bluhm B."/>
            <person name="Cannon C."/>
            <person name="Castanera R."/>
            <person name="Culley D."/>
            <person name="Daum C."/>
            <person name="Ezra D."/>
            <person name="Gonzalez J."/>
            <person name="Henrissat B."/>
            <person name="Kuo A."/>
            <person name="Liang C."/>
            <person name="Lipzen A."/>
            <person name="Lutzoni F."/>
            <person name="Magnuson J."/>
            <person name="Mondo S."/>
            <person name="Nolan M."/>
            <person name="Ohm R."/>
            <person name="Pangilinan J."/>
            <person name="Park H.-J."/>
            <person name="Ramirez L."/>
            <person name="Alfaro M."/>
            <person name="Sun H."/>
            <person name="Tritt A."/>
            <person name="Yoshinaga Y."/>
            <person name="Zwiers L.-H."/>
            <person name="Turgeon B."/>
            <person name="Goodwin S."/>
            <person name="Spatafora J."/>
            <person name="Crous P."/>
            <person name="Grigoriev I."/>
        </authorList>
    </citation>
    <scope>NUCLEOTIDE SEQUENCE</scope>
    <source>
        <strain evidence="11">CBS 161.51</strain>
    </source>
</reference>
<feature type="compositionally biased region" description="Polar residues" evidence="9">
    <location>
        <begin position="1018"/>
        <end position="1031"/>
    </location>
</feature>
<keyword evidence="3" id="KW-0158">Chromosome</keyword>
<dbReference type="GO" id="GO:0007076">
    <property type="term" value="P:mitotic chromosome condensation"/>
    <property type="evidence" value="ECO:0007669"/>
    <property type="project" value="InterPro"/>
</dbReference>
<evidence type="ECO:0000256" key="4">
    <source>
        <dbReference type="ARBA" id="ARBA00022618"/>
    </source>
</evidence>
<dbReference type="InterPro" id="IPR011989">
    <property type="entry name" value="ARM-like"/>
</dbReference>
<dbReference type="SUPFAM" id="SSF48371">
    <property type="entry name" value="ARM repeat"/>
    <property type="match status" value="1"/>
</dbReference>
<protein>
    <recommendedName>
        <fullName evidence="10">Nuclear condensin complex subunit 3 C-terminal domain-containing protein</fullName>
    </recommendedName>
</protein>
<feature type="region of interest" description="Disordered" evidence="9">
    <location>
        <begin position="1061"/>
        <end position="1131"/>
    </location>
</feature>
<evidence type="ECO:0000256" key="3">
    <source>
        <dbReference type="ARBA" id="ARBA00022454"/>
    </source>
</evidence>
<feature type="region of interest" description="Disordered" evidence="9">
    <location>
        <begin position="1017"/>
        <end position="1042"/>
    </location>
</feature>
<feature type="compositionally biased region" description="Acidic residues" evidence="9">
    <location>
        <begin position="1096"/>
        <end position="1117"/>
    </location>
</feature>
<keyword evidence="7" id="KW-0131">Cell cycle</keyword>
<keyword evidence="12" id="KW-1185">Reference proteome</keyword>
<evidence type="ECO:0000256" key="9">
    <source>
        <dbReference type="SAM" id="MobiDB-lite"/>
    </source>
</evidence>
<dbReference type="EMBL" id="ML976051">
    <property type="protein sequence ID" value="KAF1941192.1"/>
    <property type="molecule type" value="Genomic_DNA"/>
</dbReference>
<feature type="region of interest" description="Disordered" evidence="9">
    <location>
        <begin position="597"/>
        <end position="635"/>
    </location>
</feature>
<proteinExistence type="inferred from homology"/>
<evidence type="ECO:0000313" key="12">
    <source>
        <dbReference type="Proteomes" id="UP000800038"/>
    </source>
</evidence>
<feature type="coiled-coil region" evidence="8">
    <location>
        <begin position="478"/>
        <end position="512"/>
    </location>
</feature>
<feature type="compositionally biased region" description="Low complexity" evidence="9">
    <location>
        <begin position="1"/>
        <end position="38"/>
    </location>
</feature>
<feature type="domain" description="Nuclear condensin complex subunit 3 C-terminal" evidence="10">
    <location>
        <begin position="650"/>
        <end position="953"/>
    </location>
</feature>
<organism evidence="11 12">
    <name type="scientific">Clathrospora elynae</name>
    <dbReference type="NCBI Taxonomy" id="706981"/>
    <lineage>
        <taxon>Eukaryota</taxon>
        <taxon>Fungi</taxon>
        <taxon>Dikarya</taxon>
        <taxon>Ascomycota</taxon>
        <taxon>Pezizomycotina</taxon>
        <taxon>Dothideomycetes</taxon>
        <taxon>Pleosporomycetidae</taxon>
        <taxon>Pleosporales</taxon>
        <taxon>Diademaceae</taxon>
        <taxon>Clathrospora</taxon>
    </lineage>
</organism>
<dbReference type="Pfam" id="PF12719">
    <property type="entry name" value="Cnd3"/>
    <property type="match status" value="1"/>
</dbReference>
<dbReference type="Proteomes" id="UP000800038">
    <property type="component" value="Unassembled WGS sequence"/>
</dbReference>
<sequence length="1147" mass="127657">MPGRTSSRSARTSTASTTRKTSTGTTRSTRTSSARQSSNAVEIPDEGPETSLRTKVAQVFSDAQRTTATQRKLVVNLRKIQEACCFEPPETGKKGGKKAKGELQEDFDEEEFNGEVVRCVLRILCVKKSEPVGDRVIRFLGVFLKYASEKDQAIFAAETEEEATAFHETPSSRLTSHILTTILALLTAKDKVVRFRSTQTVAHIVNSLTTIDDDIFNLIRLGFLKRLRDKEPSVRVQAILGLGRLAGNDDEEQEDDDSDDEAAGGILDKLLDIMINDPSAEVRRAVLLNLPLWPSTLRYILERARDMDATTRRLVYGKILPALGDFRHMSLVEREKLIRWGLRDRDDIVRKAAATLFRERWLEDCASSRDTRPEEEKKPGDVAPPSVEALCELLERIDVTRSGEEDGMAHEAMRQFWDGRPDYRKDITFDHEFWNNLDAQTAFIARTLNDYSQSTDDDRVQAMIEDKMPEVTMFAFVLQRELNSLMELVDKVAVMEENDEEYEEAQEDVEEQDFIVQQLLHIAHTLDYTDEMGRRQMYNIMREAIAKAQLPEECTKLAIEVLRKVCGSRGEGDFCALIVEAIAEVRDSLLDADDATVTGEDGAEESFHSAQSDVGGDEPLIKPKSAKAEKNMTEEEKEEQQIREVMVYSKCLHIVQCTLQNVEGDLEADTSLTNILNTLIIPAVQAHQAIIRERGVICLGLAALLSKDLAGNNLDLFFHCFTKGHDALKEIVIQVLTDVIITHPQLLTPTVQDPDATTEDAEPIPNPRIRPITKILLKAFNADSKRITLIACTAASKLLLLGILPPVPTAEVLKAFVLTYFDPETAANPALRQALSYFLPVFCHSKLKNAQLMAQIVVPIIAKLLIMRDENMEEEEGDEMVSWPVITAHLAEWTDGRKVVGATELGLDGKTSTKAEAEEPHIGLAIEVLERALTSTCSKDERKPLLSLLSKLFVASSAGKKGVEGGVVDEESLHTLHALVTEAVEGKIGVDATQRNAMIKLEASLTKRLGEVEHVMQVQDTSRDASATPETTVAVEEANDATEVIEDDTETEAADVPETQAQAQAGAEETQIEDEEEEDDTMLAGMQGEGTRMPLEDDVDDEEEEEEEEEEEDDIVEEGSTLAIRSRRSTMVTEDDIMESLLQSEMS</sequence>
<dbReference type="PANTHER" id="PTHR14418:SF5">
    <property type="entry name" value="CONDENSIN COMPLEX SUBUNIT 3"/>
    <property type="match status" value="1"/>
</dbReference>
<feature type="compositionally biased region" description="Basic and acidic residues" evidence="9">
    <location>
        <begin position="626"/>
        <end position="635"/>
    </location>
</feature>
<dbReference type="InterPro" id="IPR025977">
    <property type="entry name" value="Cnd3_C"/>
</dbReference>
<evidence type="ECO:0000256" key="7">
    <source>
        <dbReference type="ARBA" id="ARBA00023306"/>
    </source>
</evidence>
<dbReference type="InterPro" id="IPR027165">
    <property type="entry name" value="CND3"/>
</dbReference>
<evidence type="ECO:0000313" key="11">
    <source>
        <dbReference type="EMBL" id="KAF1941192.1"/>
    </source>
</evidence>
<comment type="subcellular location">
    <subcellularLocation>
        <location evidence="1">Chromosome</location>
    </subcellularLocation>
</comment>
<accession>A0A6A5SN16</accession>
<dbReference type="AlphaFoldDB" id="A0A6A5SN16"/>
<dbReference type="Gene3D" id="1.25.10.10">
    <property type="entry name" value="Leucine-rich Repeat Variant"/>
    <property type="match status" value="1"/>
</dbReference>
<evidence type="ECO:0000256" key="5">
    <source>
        <dbReference type="ARBA" id="ARBA00022776"/>
    </source>
</evidence>
<keyword evidence="8" id="KW-0175">Coiled coil</keyword>
<name>A0A6A5SN16_9PLEO</name>
<dbReference type="GO" id="GO:0000793">
    <property type="term" value="C:condensed chromosome"/>
    <property type="evidence" value="ECO:0007669"/>
    <property type="project" value="TreeGrafter"/>
</dbReference>
<evidence type="ECO:0000256" key="6">
    <source>
        <dbReference type="ARBA" id="ARBA00023067"/>
    </source>
</evidence>
<dbReference type="GO" id="GO:0051301">
    <property type="term" value="P:cell division"/>
    <property type="evidence" value="ECO:0007669"/>
    <property type="project" value="UniProtKB-KW"/>
</dbReference>
<evidence type="ECO:0000256" key="8">
    <source>
        <dbReference type="SAM" id="Coils"/>
    </source>
</evidence>
<feature type="compositionally biased region" description="Acidic residues" evidence="9">
    <location>
        <begin position="1070"/>
        <end position="1081"/>
    </location>
</feature>
<dbReference type="OrthoDB" id="27187at2759"/>
<evidence type="ECO:0000256" key="1">
    <source>
        <dbReference type="ARBA" id="ARBA00004286"/>
    </source>
</evidence>
<keyword evidence="4" id="KW-0132">Cell division</keyword>
<feature type="region of interest" description="Disordered" evidence="9">
    <location>
        <begin position="1"/>
        <end position="50"/>
    </location>
</feature>